<gene>
    <name evidence="2" type="ORF">SDC9_39694</name>
</gene>
<dbReference type="EMBL" id="VSSQ01000395">
    <property type="protein sequence ID" value="MPL93561.1"/>
    <property type="molecule type" value="Genomic_DNA"/>
</dbReference>
<proteinExistence type="predicted"/>
<dbReference type="AlphaFoldDB" id="A0A644VQB8"/>
<reference evidence="2" key="1">
    <citation type="submission" date="2019-08" db="EMBL/GenBank/DDBJ databases">
        <authorList>
            <person name="Kucharzyk K."/>
            <person name="Murdoch R.W."/>
            <person name="Higgins S."/>
            <person name="Loffler F."/>
        </authorList>
    </citation>
    <scope>NUCLEOTIDE SEQUENCE</scope>
</reference>
<accession>A0A644VQB8</accession>
<keyword evidence="1" id="KW-0812">Transmembrane</keyword>
<comment type="caution">
    <text evidence="2">The sequence shown here is derived from an EMBL/GenBank/DDBJ whole genome shotgun (WGS) entry which is preliminary data.</text>
</comment>
<sequence>MRRKRIDWDEELKKTERIRLKGFRYTAAGFVLVLFWLLGVRQIQKEIPILPMLFSFFLVISGVLLLIIVLRRKK</sequence>
<organism evidence="2">
    <name type="scientific">bioreactor metagenome</name>
    <dbReference type="NCBI Taxonomy" id="1076179"/>
    <lineage>
        <taxon>unclassified sequences</taxon>
        <taxon>metagenomes</taxon>
        <taxon>ecological metagenomes</taxon>
    </lineage>
</organism>
<protein>
    <submittedName>
        <fullName evidence="2">Uncharacterized protein</fullName>
    </submittedName>
</protein>
<name>A0A644VQB8_9ZZZZ</name>
<evidence type="ECO:0000313" key="2">
    <source>
        <dbReference type="EMBL" id="MPL93561.1"/>
    </source>
</evidence>
<keyword evidence="1" id="KW-0472">Membrane</keyword>
<feature type="transmembrane region" description="Helical" evidence="1">
    <location>
        <begin position="49"/>
        <end position="70"/>
    </location>
</feature>
<evidence type="ECO:0000256" key="1">
    <source>
        <dbReference type="SAM" id="Phobius"/>
    </source>
</evidence>
<feature type="transmembrane region" description="Helical" evidence="1">
    <location>
        <begin position="22"/>
        <end position="43"/>
    </location>
</feature>
<keyword evidence="1" id="KW-1133">Transmembrane helix</keyword>